<evidence type="ECO:0000256" key="11">
    <source>
        <dbReference type="ARBA" id="ARBA00048478"/>
    </source>
</evidence>
<accession>A0A381TJ57</accession>
<keyword evidence="5" id="KW-0547">Nucleotide-binding</keyword>
<evidence type="ECO:0000256" key="10">
    <source>
        <dbReference type="ARBA" id="ARBA00047615"/>
    </source>
</evidence>
<dbReference type="PRINTS" id="PR00681">
    <property type="entry name" value="RIBOSOMALS1"/>
</dbReference>
<comment type="similarity">
    <text evidence="2">Belongs to the cytidylate kinase family. Type 1 subfamily.</text>
</comment>
<feature type="domain" description="S1 motif" evidence="13">
    <location>
        <begin position="312"/>
        <end position="375"/>
    </location>
</feature>
<dbReference type="AlphaFoldDB" id="A0A381TJ57"/>
<dbReference type="PANTHER" id="PTHR10724">
    <property type="entry name" value="30S RIBOSOMAL PROTEIN S1"/>
    <property type="match status" value="1"/>
</dbReference>
<evidence type="ECO:0000256" key="8">
    <source>
        <dbReference type="ARBA" id="ARBA00022980"/>
    </source>
</evidence>
<organism evidence="14">
    <name type="scientific">marine metagenome</name>
    <dbReference type="NCBI Taxonomy" id="408172"/>
    <lineage>
        <taxon>unclassified sequences</taxon>
        <taxon>metagenomes</taxon>
        <taxon>ecological metagenomes</taxon>
    </lineage>
</organism>
<dbReference type="HAMAP" id="MF_00238">
    <property type="entry name" value="Cytidyl_kinase_type1"/>
    <property type="match status" value="1"/>
</dbReference>
<dbReference type="SMART" id="SM00316">
    <property type="entry name" value="S1"/>
    <property type="match status" value="3"/>
</dbReference>
<evidence type="ECO:0000256" key="3">
    <source>
        <dbReference type="ARBA" id="ARBA00012906"/>
    </source>
</evidence>
<dbReference type="CDD" id="cd05688">
    <property type="entry name" value="S1_RPS1_repeat_ec3"/>
    <property type="match status" value="1"/>
</dbReference>
<evidence type="ECO:0000256" key="2">
    <source>
        <dbReference type="ARBA" id="ARBA00009427"/>
    </source>
</evidence>
<dbReference type="EC" id="2.7.4.25" evidence="3"/>
<dbReference type="GO" id="GO:0006412">
    <property type="term" value="P:translation"/>
    <property type="evidence" value="ECO:0007669"/>
    <property type="project" value="TreeGrafter"/>
</dbReference>
<keyword evidence="8" id="KW-0689">Ribosomal protein</keyword>
<dbReference type="GO" id="GO:0036431">
    <property type="term" value="F:dCMP kinase activity"/>
    <property type="evidence" value="ECO:0007669"/>
    <property type="project" value="InterPro"/>
</dbReference>
<dbReference type="GO" id="GO:0003729">
    <property type="term" value="F:mRNA binding"/>
    <property type="evidence" value="ECO:0007669"/>
    <property type="project" value="TreeGrafter"/>
</dbReference>
<feature type="domain" description="S1 motif" evidence="13">
    <location>
        <begin position="480"/>
        <end position="548"/>
    </location>
</feature>
<feature type="non-terminal residue" evidence="14">
    <location>
        <position position="572"/>
    </location>
</feature>
<feature type="domain" description="S1 motif" evidence="13">
    <location>
        <begin position="393"/>
        <end position="459"/>
    </location>
</feature>
<dbReference type="InterPro" id="IPR003029">
    <property type="entry name" value="S1_domain"/>
</dbReference>
<dbReference type="Gene3D" id="3.40.50.300">
    <property type="entry name" value="P-loop containing nucleotide triphosphate hydrolases"/>
    <property type="match status" value="1"/>
</dbReference>
<dbReference type="CDD" id="cd02020">
    <property type="entry name" value="CMPK"/>
    <property type="match status" value="1"/>
</dbReference>
<keyword evidence="6" id="KW-0418">Kinase</keyword>
<dbReference type="Pfam" id="PF02224">
    <property type="entry name" value="Cytidylate_kin"/>
    <property type="match status" value="1"/>
</dbReference>
<evidence type="ECO:0000256" key="5">
    <source>
        <dbReference type="ARBA" id="ARBA00022741"/>
    </source>
</evidence>
<dbReference type="GO" id="GO:0005524">
    <property type="term" value="F:ATP binding"/>
    <property type="evidence" value="ECO:0007669"/>
    <property type="project" value="UniProtKB-KW"/>
</dbReference>
<dbReference type="GO" id="GO:0022627">
    <property type="term" value="C:cytosolic small ribosomal subunit"/>
    <property type="evidence" value="ECO:0007669"/>
    <property type="project" value="TreeGrafter"/>
</dbReference>
<sequence length="572" mass="64308">MILAIDGIAASGKSTTAKMVASKLGFTFLDTGAMYRAVTLAILDQSVELNDETALKSLLTDLDLEVKPDKEGTNIFLKGKDVSKKIRSLDVTENVSAVSAIPVVREAMVSIQRTLGSQTDCIVEGRDIGTVVFPDADFKFFIVADVKTRARRRQLDLLTLGEKRSIEELSKDLKTRDQKDSSRSHSPLTKAADAVELDTTHLSIDEQVKFIVEFVKSENDKRKDKMTEKDTKEVEAIDVEPSITAIPQTNIEISDPVGVVENLPSVDYLDPKLFQDTPLVERENLDQETIDVIVPEEIQEQYLSTFKDISEHEMINGRVIGITDNDILVDIGFKSEGIIDRSEFPNDKLPKIGEKIELFLEKLEDKHGHTILSKSKADFMQRWKRLRETFESGATFTGKIMRRTKGGLIVDIGDIEAFLPGSQIDVRPVKDFDQFLDQDLELKIVKFNESRKNIVVSHKAILEEDLKELREDLFKKIKIGGILEGRVKNITDFGVFIDLGGLDGLLHITDLSWGRVMHPSEIVKLDEELTVKIIDYDEEKKRVSLGLKQLTPHPWDGIEKKYPVESTVTGKV</sequence>
<evidence type="ECO:0000256" key="7">
    <source>
        <dbReference type="ARBA" id="ARBA00022840"/>
    </source>
</evidence>
<feature type="region of interest" description="Disordered" evidence="12">
    <location>
        <begin position="171"/>
        <end position="192"/>
    </location>
</feature>
<dbReference type="PROSITE" id="PS50126">
    <property type="entry name" value="S1"/>
    <property type="match status" value="3"/>
</dbReference>
<protein>
    <recommendedName>
        <fullName evidence="3">(d)CMP kinase</fullName>
        <ecNumber evidence="3">2.7.4.25</ecNumber>
    </recommendedName>
</protein>
<dbReference type="SUPFAM" id="SSF50249">
    <property type="entry name" value="Nucleic acid-binding proteins"/>
    <property type="match status" value="3"/>
</dbReference>
<keyword evidence="4" id="KW-0808">Transferase</keyword>
<gene>
    <name evidence="14" type="ORF">METZ01_LOCUS69009</name>
</gene>
<reference evidence="14" key="1">
    <citation type="submission" date="2018-05" db="EMBL/GenBank/DDBJ databases">
        <authorList>
            <person name="Lanie J.A."/>
            <person name="Ng W.-L."/>
            <person name="Kazmierczak K.M."/>
            <person name="Andrzejewski T.M."/>
            <person name="Davidsen T.M."/>
            <person name="Wayne K.J."/>
            <person name="Tettelin H."/>
            <person name="Glass J.I."/>
            <person name="Rusch D."/>
            <person name="Podicherti R."/>
            <person name="Tsui H.-C.T."/>
            <person name="Winkler M.E."/>
        </authorList>
    </citation>
    <scope>NUCLEOTIDE SEQUENCE</scope>
</reference>
<evidence type="ECO:0000256" key="1">
    <source>
        <dbReference type="ARBA" id="ARBA00006767"/>
    </source>
</evidence>
<dbReference type="InterPro" id="IPR003136">
    <property type="entry name" value="Cytidylate_kin"/>
</dbReference>
<keyword evidence="9" id="KW-0687">Ribonucleoprotein</keyword>
<dbReference type="EMBL" id="UINC01004690">
    <property type="protein sequence ID" value="SVA16155.1"/>
    <property type="molecule type" value="Genomic_DNA"/>
</dbReference>
<feature type="compositionally biased region" description="Basic and acidic residues" evidence="12">
    <location>
        <begin position="171"/>
        <end position="183"/>
    </location>
</feature>
<proteinExistence type="inferred from homology"/>
<evidence type="ECO:0000256" key="6">
    <source>
        <dbReference type="ARBA" id="ARBA00022777"/>
    </source>
</evidence>
<dbReference type="PANTHER" id="PTHR10724:SF7">
    <property type="entry name" value="SMALL RIBOSOMAL SUBUNIT PROTEIN BS1C"/>
    <property type="match status" value="1"/>
</dbReference>
<dbReference type="InterPro" id="IPR011994">
    <property type="entry name" value="Cytidylate_kinase_dom"/>
</dbReference>
<dbReference type="GO" id="GO:0003735">
    <property type="term" value="F:structural constituent of ribosome"/>
    <property type="evidence" value="ECO:0007669"/>
    <property type="project" value="TreeGrafter"/>
</dbReference>
<dbReference type="InterPro" id="IPR027417">
    <property type="entry name" value="P-loop_NTPase"/>
</dbReference>
<comment type="similarity">
    <text evidence="1">Belongs to the bacterial ribosomal protein bS1 family.</text>
</comment>
<evidence type="ECO:0000256" key="12">
    <source>
        <dbReference type="SAM" id="MobiDB-lite"/>
    </source>
</evidence>
<dbReference type="GO" id="GO:0006139">
    <property type="term" value="P:nucleobase-containing compound metabolic process"/>
    <property type="evidence" value="ECO:0007669"/>
    <property type="project" value="InterPro"/>
</dbReference>
<dbReference type="CDD" id="cd04465">
    <property type="entry name" value="S1_RPS1_repeat_ec2_hs2"/>
    <property type="match status" value="1"/>
</dbReference>
<dbReference type="InterPro" id="IPR035104">
    <property type="entry name" value="Ribosomal_protein_S1-like"/>
</dbReference>
<comment type="catalytic activity">
    <reaction evidence="10">
        <text>dCMP + ATP = dCDP + ADP</text>
        <dbReference type="Rhea" id="RHEA:25094"/>
        <dbReference type="ChEBI" id="CHEBI:30616"/>
        <dbReference type="ChEBI" id="CHEBI:57566"/>
        <dbReference type="ChEBI" id="CHEBI:58593"/>
        <dbReference type="ChEBI" id="CHEBI:456216"/>
        <dbReference type="EC" id="2.7.4.25"/>
    </reaction>
</comment>
<dbReference type="InterPro" id="IPR050437">
    <property type="entry name" value="Ribos_protein_bS1-like"/>
</dbReference>
<evidence type="ECO:0000256" key="9">
    <source>
        <dbReference type="ARBA" id="ARBA00023274"/>
    </source>
</evidence>
<dbReference type="CDD" id="cd05687">
    <property type="entry name" value="S1_RPS1_repeat_ec1_hs1"/>
    <property type="match status" value="1"/>
</dbReference>
<dbReference type="Gene3D" id="2.40.50.140">
    <property type="entry name" value="Nucleic acid-binding proteins"/>
    <property type="match status" value="3"/>
</dbReference>
<name>A0A381TJ57_9ZZZZ</name>
<keyword evidence="7" id="KW-0067">ATP-binding</keyword>
<evidence type="ECO:0000313" key="14">
    <source>
        <dbReference type="EMBL" id="SVA16155.1"/>
    </source>
</evidence>
<comment type="catalytic activity">
    <reaction evidence="11">
        <text>CMP + ATP = CDP + ADP</text>
        <dbReference type="Rhea" id="RHEA:11600"/>
        <dbReference type="ChEBI" id="CHEBI:30616"/>
        <dbReference type="ChEBI" id="CHEBI:58069"/>
        <dbReference type="ChEBI" id="CHEBI:60377"/>
        <dbReference type="ChEBI" id="CHEBI:456216"/>
        <dbReference type="EC" id="2.7.4.25"/>
    </reaction>
</comment>
<dbReference type="InterPro" id="IPR012340">
    <property type="entry name" value="NA-bd_OB-fold"/>
</dbReference>
<dbReference type="SUPFAM" id="SSF52540">
    <property type="entry name" value="P-loop containing nucleoside triphosphate hydrolases"/>
    <property type="match status" value="1"/>
</dbReference>
<dbReference type="NCBIfam" id="TIGR00017">
    <property type="entry name" value="cmk"/>
    <property type="match status" value="1"/>
</dbReference>
<dbReference type="Pfam" id="PF00575">
    <property type="entry name" value="S1"/>
    <property type="match status" value="3"/>
</dbReference>
<evidence type="ECO:0000259" key="13">
    <source>
        <dbReference type="PROSITE" id="PS50126"/>
    </source>
</evidence>
<evidence type="ECO:0000256" key="4">
    <source>
        <dbReference type="ARBA" id="ARBA00022679"/>
    </source>
</evidence>